<reference evidence="4" key="1">
    <citation type="journal article" date="2014" name="Proc. Natl. Acad. Sci. U.S.A.">
        <title>Extensive sampling of basidiomycete genomes demonstrates inadequacy of the white-rot/brown-rot paradigm for wood decay fungi.</title>
        <authorList>
            <person name="Riley R."/>
            <person name="Salamov A.A."/>
            <person name="Brown D.W."/>
            <person name="Nagy L.G."/>
            <person name="Floudas D."/>
            <person name="Held B.W."/>
            <person name="Levasseur A."/>
            <person name="Lombard V."/>
            <person name="Morin E."/>
            <person name="Otillar R."/>
            <person name="Lindquist E.A."/>
            <person name="Sun H."/>
            <person name="LaButti K.M."/>
            <person name="Schmutz J."/>
            <person name="Jabbour D."/>
            <person name="Luo H."/>
            <person name="Baker S.E."/>
            <person name="Pisabarro A.G."/>
            <person name="Walton J.D."/>
            <person name="Blanchette R.A."/>
            <person name="Henrissat B."/>
            <person name="Martin F."/>
            <person name="Cullen D."/>
            <person name="Hibbett D.S."/>
            <person name="Grigoriev I.V."/>
        </authorList>
    </citation>
    <scope>NUCLEOTIDE SEQUENCE [LARGE SCALE GENOMIC DNA]</scope>
    <source>
        <strain evidence="4">CBS 339.88</strain>
    </source>
</reference>
<proteinExistence type="predicted"/>
<feature type="region of interest" description="Disordered" evidence="1">
    <location>
        <begin position="551"/>
        <end position="578"/>
    </location>
</feature>
<keyword evidence="2" id="KW-1133">Transmembrane helix</keyword>
<keyword evidence="2" id="KW-0472">Membrane</keyword>
<organism evidence="3 4">
    <name type="scientific">Galerina marginata (strain CBS 339.88)</name>
    <dbReference type="NCBI Taxonomy" id="685588"/>
    <lineage>
        <taxon>Eukaryota</taxon>
        <taxon>Fungi</taxon>
        <taxon>Dikarya</taxon>
        <taxon>Basidiomycota</taxon>
        <taxon>Agaricomycotina</taxon>
        <taxon>Agaricomycetes</taxon>
        <taxon>Agaricomycetidae</taxon>
        <taxon>Agaricales</taxon>
        <taxon>Agaricineae</taxon>
        <taxon>Strophariaceae</taxon>
        <taxon>Galerina</taxon>
    </lineage>
</organism>
<feature type="compositionally biased region" description="Polar residues" evidence="1">
    <location>
        <begin position="462"/>
        <end position="476"/>
    </location>
</feature>
<dbReference type="STRING" id="685588.A0A067T182"/>
<dbReference type="OrthoDB" id="3052647at2759"/>
<protein>
    <submittedName>
        <fullName evidence="3">Uncharacterized protein</fullName>
    </submittedName>
</protein>
<accession>A0A067T182</accession>
<dbReference type="AlphaFoldDB" id="A0A067T182"/>
<dbReference type="HOGENOM" id="CLU_036313_2_0_1"/>
<evidence type="ECO:0000313" key="3">
    <source>
        <dbReference type="EMBL" id="KDR73699.1"/>
    </source>
</evidence>
<sequence length="605" mass="63486">MSRWVLVDDTDSGIQYTGSWFQDQGSQNNLGNFGPPYLSTLHGTNSGGSFSYTFQGSKVLITGTVQYPTSASGATNPSWECIVDGVSTPSLLYSGAENRLRLCEMDGLTDNSHTITVKATVSDQHTFWFDYIQYLPSSSTNLNSAALSVDVSDPGLQYGAGWQARSPGYMTTQTGSSFNFDFMGTSLTWLGFYDKNLPMAATTATYSVDGQTPIPFNLNGGSASATGVQYNQIFFMASNLAPGNHKLQVVYQGNTQTTPLTVSVLLVQGGSSTSSGAGPPSGPIPASGSNPPASSSTSNTLGGKSSSTSISPSPVSPPFSGSAVPSTSGQPAITSAALSSSVTSGTAPDSNLHKSNVGAIVGGIIGGLALLLLAVFGCIWLRSRKRRSSTSNLEVVQPSRPISSAPILSPFIHHPASVPVSHSQYDPFATTTGPEPGPSSSVSHTATTAFPRNEKSLLLHSQQSTSPTYTALQPNRPQAGYMSASPSSPFQQTSVTSSSSSSSQADYGSDSPMTTPFRNEKSVLVLQNSSPSTPTHPRLQPNRPETVIKSQSGYERTASNPPLPSSQVDYGHPRAVRDEDSGIRFPRTLQDGHVVELLPPGYSYA</sequence>
<feature type="region of interest" description="Disordered" evidence="1">
    <location>
        <begin position="423"/>
        <end position="446"/>
    </location>
</feature>
<evidence type="ECO:0000256" key="2">
    <source>
        <dbReference type="SAM" id="Phobius"/>
    </source>
</evidence>
<gene>
    <name evidence="3" type="ORF">GALMADRAFT_628194</name>
</gene>
<feature type="region of interest" description="Disordered" evidence="1">
    <location>
        <begin position="462"/>
        <end position="516"/>
    </location>
</feature>
<keyword evidence="4" id="KW-1185">Reference proteome</keyword>
<feature type="compositionally biased region" description="Low complexity" evidence="1">
    <location>
        <begin position="271"/>
        <end position="326"/>
    </location>
</feature>
<name>A0A067T182_GALM3</name>
<evidence type="ECO:0000256" key="1">
    <source>
        <dbReference type="SAM" id="MobiDB-lite"/>
    </source>
</evidence>
<feature type="compositionally biased region" description="Polar residues" evidence="1">
    <location>
        <begin position="551"/>
        <end position="568"/>
    </location>
</feature>
<feature type="compositionally biased region" description="Low complexity" evidence="1">
    <location>
        <begin position="485"/>
        <end position="504"/>
    </location>
</feature>
<keyword evidence="2" id="KW-0812">Transmembrane</keyword>
<feature type="transmembrane region" description="Helical" evidence="2">
    <location>
        <begin position="357"/>
        <end position="381"/>
    </location>
</feature>
<evidence type="ECO:0000313" key="4">
    <source>
        <dbReference type="Proteomes" id="UP000027222"/>
    </source>
</evidence>
<dbReference type="EMBL" id="KL142385">
    <property type="protein sequence ID" value="KDR73699.1"/>
    <property type="molecule type" value="Genomic_DNA"/>
</dbReference>
<feature type="region of interest" description="Disordered" evidence="1">
    <location>
        <begin position="271"/>
        <end position="331"/>
    </location>
</feature>
<dbReference type="Gene3D" id="2.60.120.260">
    <property type="entry name" value="Galactose-binding domain-like"/>
    <property type="match status" value="2"/>
</dbReference>
<dbReference type="Proteomes" id="UP000027222">
    <property type="component" value="Unassembled WGS sequence"/>
</dbReference>